<feature type="region of interest" description="Disordered" evidence="1">
    <location>
        <begin position="646"/>
        <end position="679"/>
    </location>
</feature>
<proteinExistence type="predicted"/>
<feature type="region of interest" description="Disordered" evidence="1">
    <location>
        <begin position="359"/>
        <end position="419"/>
    </location>
</feature>
<feature type="compositionally biased region" description="Low complexity" evidence="1">
    <location>
        <begin position="656"/>
        <end position="679"/>
    </location>
</feature>
<feature type="compositionally biased region" description="Low complexity" evidence="1">
    <location>
        <begin position="373"/>
        <end position="419"/>
    </location>
</feature>
<feature type="compositionally biased region" description="Basic residues" evidence="1">
    <location>
        <begin position="47"/>
        <end position="56"/>
    </location>
</feature>
<evidence type="ECO:0000313" key="2">
    <source>
        <dbReference type="Proteomes" id="UP000694888"/>
    </source>
</evidence>
<dbReference type="PANTHER" id="PTHR36911:SF3">
    <property type="entry name" value="GATA ZINC FINGER DOMAIN-CONTAINING PROTEIN 4-RELATED"/>
    <property type="match status" value="1"/>
</dbReference>
<feature type="compositionally biased region" description="Basic residues" evidence="1">
    <location>
        <begin position="584"/>
        <end position="608"/>
    </location>
</feature>
<gene>
    <name evidence="3" type="primary">LOC101864321</name>
</gene>
<evidence type="ECO:0000256" key="1">
    <source>
        <dbReference type="SAM" id="MobiDB-lite"/>
    </source>
</evidence>
<feature type="region of interest" description="Disordered" evidence="1">
    <location>
        <begin position="570"/>
        <end position="623"/>
    </location>
</feature>
<feature type="region of interest" description="Disordered" evidence="1">
    <location>
        <begin position="128"/>
        <end position="155"/>
    </location>
</feature>
<feature type="region of interest" description="Disordered" evidence="1">
    <location>
        <begin position="766"/>
        <end position="793"/>
    </location>
</feature>
<dbReference type="GeneID" id="101864321"/>
<dbReference type="Proteomes" id="UP000694888">
    <property type="component" value="Unplaced"/>
</dbReference>
<dbReference type="PANTHER" id="PTHR36911">
    <property type="entry name" value="LIM ZINC-BINDING DOMAIN-CONTAINING PROTEIN-RELATED"/>
    <property type="match status" value="1"/>
</dbReference>
<name>A0ABM1A762_APLCA</name>
<keyword evidence="2" id="KW-1185">Reference proteome</keyword>
<reference evidence="3" key="1">
    <citation type="submission" date="2025-08" db="UniProtKB">
        <authorList>
            <consortium name="RefSeq"/>
        </authorList>
    </citation>
    <scope>IDENTIFICATION</scope>
</reference>
<evidence type="ECO:0000313" key="3">
    <source>
        <dbReference type="RefSeq" id="XP_012942168.1"/>
    </source>
</evidence>
<dbReference type="GO" id="GO:0016301">
    <property type="term" value="F:kinase activity"/>
    <property type="evidence" value="ECO:0007669"/>
    <property type="project" value="UniProtKB-KW"/>
</dbReference>
<feature type="compositionally biased region" description="Low complexity" evidence="1">
    <location>
        <begin position="138"/>
        <end position="150"/>
    </location>
</feature>
<accession>A0ABM1A762</accession>
<protein>
    <submittedName>
        <fullName evidence="3">Probable serine/threonine-protein kinase cdc7</fullName>
    </submittedName>
</protein>
<feature type="region of interest" description="Disordered" evidence="1">
    <location>
        <begin position="18"/>
        <end position="106"/>
    </location>
</feature>
<feature type="compositionally biased region" description="Gly residues" evidence="1">
    <location>
        <begin position="776"/>
        <end position="793"/>
    </location>
</feature>
<dbReference type="RefSeq" id="XP_012942168.1">
    <property type="nucleotide sequence ID" value="XM_013086714.1"/>
</dbReference>
<feature type="compositionally biased region" description="Polar residues" evidence="1">
    <location>
        <begin position="359"/>
        <end position="369"/>
    </location>
</feature>
<feature type="compositionally biased region" description="Polar residues" evidence="1">
    <location>
        <begin position="88"/>
        <end position="106"/>
    </location>
</feature>
<keyword evidence="3" id="KW-0418">Kinase</keyword>
<organism evidence="2 3">
    <name type="scientific">Aplysia californica</name>
    <name type="common">California sea hare</name>
    <dbReference type="NCBI Taxonomy" id="6500"/>
    <lineage>
        <taxon>Eukaryota</taxon>
        <taxon>Metazoa</taxon>
        <taxon>Spiralia</taxon>
        <taxon>Lophotrochozoa</taxon>
        <taxon>Mollusca</taxon>
        <taxon>Gastropoda</taxon>
        <taxon>Heterobranchia</taxon>
        <taxon>Euthyneura</taxon>
        <taxon>Tectipleura</taxon>
        <taxon>Aplysiida</taxon>
        <taxon>Aplysioidea</taxon>
        <taxon>Aplysiidae</taxon>
        <taxon>Aplysia</taxon>
    </lineage>
</organism>
<keyword evidence="3" id="KW-0808">Transferase</keyword>
<sequence length="793" mass="84013">MFLHEGILDKYLIDGQTDGGHADSHTHLAPEEPQSAPIIPDSAPCRKVNKPSKSKAKGGSGVTPPQRRASTGDGRKTPRRSRAKTDVLVTSTADGSTGPRTLTKVDSSSTVFLRAPGTPSNILSATSAAASPCLPTSQQQQQQQQQQQRQPTTVGTEAGVFSGSAHQFPAKGAVTGQAEVGFPVGGSSVVAAGSATTTTAVTAAAAAAAAAAATEATSVSKTHSGVSPTCIAVLQPSSVQGINSANFVFVNSSNSSSVITGHNSSNNNNNNINNNNINNINNSDAVSHFATTATPVHHAPYNVTSVGNTVHITNGLSDCRPTIVQIAAHTNNNNKQQQQPSDQQQQHCVDTVVTAYPAPTSNPTITALPTPTPSISVHPPVPAPSSLSSTPLSSSSSSSSSLSSSAPLTLSSCPPSSTSYKEEQDASIALLVKENNYLKKALSQKIRARQLNSEESVVNMPVTHSLQFLTDDVTAMALDTKYSPMVTIKQEESYLEGFVPQYSYNPTDLNNTVSSLTTCADLPMTSCANVGAVAGQPSLVPVTMATCEDAMAAQADTAGVCNNVMNLTPNSMHHMSTDPAAASLHHRQQQQHQQQQHHHHQQQQHHHLQQQQQQQNHLSQTTGTSADTMIVQSPQGQYLQVLQPLQPLEPLPPPQQQQQQQNANNANHNTTNNNNNATNNYYNYVYQRGLNTQLLETDKQVVVERYLHQQHQYAYNNNYTHFLTAENNNNYNMKSPDSGFHEPCLSPNSTSVTLKETNGSAVIEAVKEKSKKKKPSGGGGGGGGRGGKGGGRD</sequence>
<feature type="compositionally biased region" description="Basic and acidic residues" evidence="1">
    <location>
        <begin position="20"/>
        <end position="30"/>
    </location>
</feature>
<feature type="compositionally biased region" description="Polar residues" evidence="1">
    <location>
        <begin position="128"/>
        <end position="137"/>
    </location>
</feature>